<dbReference type="FunFam" id="3.40.50.1240:FF:000113">
    <property type="entry name" value="6-phosphofructo-2-kinase/fructose-2,6-biphosphatase 3"/>
    <property type="match status" value="1"/>
</dbReference>
<evidence type="ECO:0000256" key="5">
    <source>
        <dbReference type="ARBA" id="ARBA00023268"/>
    </source>
</evidence>
<dbReference type="InterPro" id="IPR001345">
    <property type="entry name" value="PG/BPGM_mutase_AS"/>
</dbReference>
<dbReference type="GO" id="GO:0005829">
    <property type="term" value="C:cytosol"/>
    <property type="evidence" value="ECO:0007669"/>
    <property type="project" value="TreeGrafter"/>
</dbReference>
<dbReference type="Proteomes" id="UP000694554">
    <property type="component" value="Chromosome 2"/>
</dbReference>
<sequence>MPFRKACGPKLTNSPTVIVMVGLPARGKTYISKKLTRYLNWIGVPTKVFNVGEYRREAVKQYSSYNFFRPDNEEAMKVRKQCALAALRDVKSYLTKEGGQIAVFDATNTTRERRHMILHFAKENDFKEVKISSPDYKDCNSAEAMDDFMKRINCYEASYQPLDPDKCDRDLSLIKVIDVGRRFLVNRVQDHIQSRIVYYLMNIHVQPRTIYLCRHGESEHNLQGKIGGDSGLSSRGRKFANALSKFVEEQNLKDLKVWTSQLKSTIQTAEALQLPYEQWKALNEIDAVSPGPGAAGSPERFPPAGAALARSGRPWRVFPPVTSGCSRQGVCEEMTYEEIKDTYPEEYALREQDKYYYRYPTGESYQDLVQRLEPVIMELERQENVLVICHQAVLRCLLAYFLDKSAEEMPYLKCPLHAVLKLTPVAYGCRVESIYLNVESVSTHRERSEDAKKGPNPLMRRNSVTPLASPEPAKKPRINSFEEHMASASAALPTCLPPEVPTQLPGQNMKGSPSGAEASRTH</sequence>
<dbReference type="GO" id="GO:0005524">
    <property type="term" value="F:ATP binding"/>
    <property type="evidence" value="ECO:0007669"/>
    <property type="project" value="UniProtKB-KW"/>
</dbReference>
<dbReference type="Gene3D" id="3.40.50.300">
    <property type="entry name" value="P-loop containing nucleotide triphosphate hydrolases"/>
    <property type="match status" value="2"/>
</dbReference>
<dbReference type="GeneTree" id="ENSGT00950000182835"/>
<reference evidence="11" key="3">
    <citation type="submission" date="2025-09" db="UniProtKB">
        <authorList>
            <consortium name="Ensembl"/>
        </authorList>
    </citation>
    <scope>IDENTIFICATION</scope>
</reference>
<dbReference type="SUPFAM" id="SSF52540">
    <property type="entry name" value="P-loop containing nucleoside triphosphate hydrolases"/>
    <property type="match status" value="1"/>
</dbReference>
<dbReference type="Pfam" id="PF00300">
    <property type="entry name" value="His_Phos_1"/>
    <property type="match status" value="2"/>
</dbReference>
<proteinExistence type="inferred from homology"/>
<keyword evidence="3" id="KW-0418">Kinase</keyword>
<dbReference type="GO" id="GO:0003873">
    <property type="term" value="F:6-phosphofructo-2-kinase activity"/>
    <property type="evidence" value="ECO:0007669"/>
    <property type="project" value="InterPro"/>
</dbReference>
<dbReference type="SMART" id="SM00855">
    <property type="entry name" value="PGAM"/>
    <property type="match status" value="1"/>
</dbReference>
<dbReference type="PIRSF" id="PIRSF000709">
    <property type="entry name" value="6PFK_2-Ptase"/>
    <property type="match status" value="1"/>
</dbReference>
<dbReference type="CDD" id="cd07067">
    <property type="entry name" value="HP_PGM_like"/>
    <property type="match status" value="1"/>
</dbReference>
<evidence type="ECO:0000256" key="6">
    <source>
        <dbReference type="PIRSR" id="PIRSR613078-1"/>
    </source>
</evidence>
<dbReference type="PRINTS" id="PR00991">
    <property type="entry name" value="6PFRUCTKNASE"/>
</dbReference>
<dbReference type="SUPFAM" id="SSF53254">
    <property type="entry name" value="Phosphoglycerate mutase-like"/>
    <property type="match status" value="1"/>
</dbReference>
<dbReference type="Ensembl" id="ENSPSNT00000000745.1">
    <property type="protein sequence ID" value="ENSPSNP00000000616.1"/>
    <property type="gene ID" value="ENSPSNG00000000526.1"/>
</dbReference>
<feature type="site" description="Transition state stabilizer" evidence="8">
    <location>
        <position position="390"/>
    </location>
</feature>
<keyword evidence="3" id="KW-0808">Transferase</keyword>
<dbReference type="GO" id="GO:0006000">
    <property type="term" value="P:fructose metabolic process"/>
    <property type="evidence" value="ECO:0007669"/>
    <property type="project" value="InterPro"/>
</dbReference>
<dbReference type="AlphaFoldDB" id="A0A8C9AYE7"/>
<evidence type="ECO:0000256" key="3">
    <source>
        <dbReference type="ARBA" id="ARBA00022777"/>
    </source>
</evidence>
<dbReference type="InterPro" id="IPR013079">
    <property type="entry name" value="6Phosfructo_kin"/>
</dbReference>
<dbReference type="InterPro" id="IPR013078">
    <property type="entry name" value="His_Pase_superF_clade-1"/>
</dbReference>
<dbReference type="InterPro" id="IPR003094">
    <property type="entry name" value="6Pfruct_kin"/>
</dbReference>
<keyword evidence="4" id="KW-0067">ATP-binding</keyword>
<accession>A0A8C9AYE7</accession>
<dbReference type="Pfam" id="PF01591">
    <property type="entry name" value="6PF2K"/>
    <property type="match status" value="1"/>
</dbReference>
<evidence type="ECO:0000256" key="2">
    <source>
        <dbReference type="ARBA" id="ARBA00022741"/>
    </source>
</evidence>
<dbReference type="Gene3D" id="3.40.50.1240">
    <property type="entry name" value="Phosphoglycerate mutase-like"/>
    <property type="match status" value="1"/>
</dbReference>
<gene>
    <name evidence="11" type="primary">PFKFB3</name>
</gene>
<feature type="active site" description="Proton donor/acceptor" evidence="6">
    <location>
        <position position="284"/>
    </location>
</feature>
<dbReference type="GO" id="GO:0006003">
    <property type="term" value="P:fructose 2,6-bisphosphate metabolic process"/>
    <property type="evidence" value="ECO:0007669"/>
    <property type="project" value="InterPro"/>
</dbReference>
<dbReference type="PROSITE" id="PS00175">
    <property type="entry name" value="PG_MUTASE"/>
    <property type="match status" value="1"/>
</dbReference>
<keyword evidence="5" id="KW-0511">Multifunctional enzyme</keyword>
<evidence type="ECO:0000256" key="4">
    <source>
        <dbReference type="ARBA" id="ARBA00022840"/>
    </source>
</evidence>
<reference evidence="11" key="2">
    <citation type="submission" date="2025-08" db="UniProtKB">
        <authorList>
            <consortium name="Ensembl"/>
        </authorList>
    </citation>
    <scope>IDENTIFICATION</scope>
</reference>
<feature type="domain" description="6-phosphofructo-2-kinase" evidence="10">
    <location>
        <begin position="5"/>
        <end position="128"/>
    </location>
</feature>
<evidence type="ECO:0000256" key="8">
    <source>
        <dbReference type="PIRSR" id="PIRSR613078-3"/>
    </source>
</evidence>
<dbReference type="InterPro" id="IPR029033">
    <property type="entry name" value="His_PPase_superfam"/>
</dbReference>
<evidence type="ECO:0000313" key="12">
    <source>
        <dbReference type="Proteomes" id="UP000694554"/>
    </source>
</evidence>
<keyword evidence="12" id="KW-1185">Reference proteome</keyword>
<evidence type="ECO:0000256" key="7">
    <source>
        <dbReference type="PIRSR" id="PIRSR613078-2"/>
    </source>
</evidence>
<evidence type="ECO:0000313" key="11">
    <source>
        <dbReference type="Ensembl" id="ENSPSNP00000000616.1"/>
    </source>
</evidence>
<evidence type="ECO:0000256" key="9">
    <source>
        <dbReference type="SAM" id="MobiDB-lite"/>
    </source>
</evidence>
<feature type="binding site" evidence="7">
    <location>
        <begin position="214"/>
        <end position="221"/>
    </location>
    <ligand>
        <name>substrate</name>
    </ligand>
</feature>
<dbReference type="GO" id="GO:0004331">
    <property type="term" value="F:fructose-2,6-bisphosphate 2-phosphatase activity"/>
    <property type="evidence" value="ECO:0007669"/>
    <property type="project" value="TreeGrafter"/>
</dbReference>
<feature type="compositionally biased region" description="Basic and acidic residues" evidence="9">
    <location>
        <begin position="442"/>
        <end position="453"/>
    </location>
</feature>
<name>A0A8C9AYE7_PHOSS</name>
<keyword evidence="2" id="KW-0547">Nucleotide-binding</keyword>
<dbReference type="FunFam" id="3.40.50.300:FF:000047">
    <property type="entry name" value="6-phosphofructo-2-kinase/fructose-2, 6-bisphosphatase 3 isoform 2"/>
    <property type="match status" value="1"/>
</dbReference>
<organism evidence="11 12">
    <name type="scientific">Phocoena sinus</name>
    <name type="common">Vaquita</name>
    <dbReference type="NCBI Taxonomy" id="42100"/>
    <lineage>
        <taxon>Eukaryota</taxon>
        <taxon>Metazoa</taxon>
        <taxon>Chordata</taxon>
        <taxon>Craniata</taxon>
        <taxon>Vertebrata</taxon>
        <taxon>Euteleostomi</taxon>
        <taxon>Mammalia</taxon>
        <taxon>Eutheria</taxon>
        <taxon>Laurasiatheria</taxon>
        <taxon>Artiodactyla</taxon>
        <taxon>Whippomorpha</taxon>
        <taxon>Cetacea</taxon>
        <taxon>Odontoceti</taxon>
        <taxon>Phocoenidae</taxon>
        <taxon>Phocoena</taxon>
    </lineage>
</organism>
<feature type="active site" description="Tele-phosphohistidine intermediate" evidence="6">
    <location>
        <position position="215"/>
    </location>
</feature>
<dbReference type="PANTHER" id="PTHR10606:SF41">
    <property type="entry name" value="6-PHOSPHOFRUCTO-2-KINASE_FRUCTOSE-2,6-BISPHOSPHATASE 3"/>
    <property type="match status" value="1"/>
</dbReference>
<feature type="region of interest" description="Disordered" evidence="9">
    <location>
        <begin position="442"/>
        <end position="522"/>
    </location>
</feature>
<comment type="similarity">
    <text evidence="1">In the C-terminal section; belongs to the phosphoglycerate mutase family.</text>
</comment>
<reference evidence="11" key="1">
    <citation type="submission" date="2019-08" db="EMBL/GenBank/DDBJ databases">
        <title>Phocoena sinus (Vaquita) genome, mPhoSin1, primary haplotype.</title>
        <authorList>
            <person name="Morin P."/>
            <person name="Mountcastle J."/>
            <person name="Fungtammasan C."/>
            <person name="Rhie A."/>
            <person name="Rojas-Bracho L."/>
            <person name="Smith C.R."/>
            <person name="Taylor B.L."/>
            <person name="Gulland F.M.D."/>
            <person name="Musser W."/>
            <person name="Houck M."/>
            <person name="Haase B."/>
            <person name="Paez S."/>
            <person name="Howe K."/>
            <person name="Torrance J."/>
            <person name="Formenti G."/>
            <person name="Phillippy A."/>
            <person name="Ryder O."/>
            <person name="Jarvis E.D."/>
            <person name="Fedrigo O."/>
        </authorList>
    </citation>
    <scope>NUCLEOTIDE SEQUENCE [LARGE SCALE GENOMIC DNA]</scope>
</reference>
<evidence type="ECO:0000259" key="10">
    <source>
        <dbReference type="Pfam" id="PF01591"/>
    </source>
</evidence>
<evidence type="ECO:0000256" key="1">
    <source>
        <dbReference type="ARBA" id="ARBA00008408"/>
    </source>
</evidence>
<dbReference type="InterPro" id="IPR027417">
    <property type="entry name" value="P-loop_NTPase"/>
</dbReference>
<protein>
    <submittedName>
        <fullName evidence="11">6-phosphofructo-2-kinase/fructose-2,6-biphosphatase 3</fullName>
    </submittedName>
</protein>
<dbReference type="PANTHER" id="PTHR10606">
    <property type="entry name" value="6-PHOSPHOFRUCTO-2-KINASE/FRUCTOSE-2,6-BISPHOSPHATASE"/>
    <property type="match status" value="1"/>
</dbReference>